<dbReference type="Proteomes" id="UP000297245">
    <property type="component" value="Unassembled WGS sequence"/>
</dbReference>
<dbReference type="EMBL" id="ML180296">
    <property type="protein sequence ID" value="THU77951.1"/>
    <property type="molecule type" value="Genomic_DNA"/>
</dbReference>
<name>A0A4S8KQT5_DENBC</name>
<organism evidence="1 2">
    <name type="scientific">Dendrothele bispora (strain CBS 962.96)</name>
    <dbReference type="NCBI Taxonomy" id="1314807"/>
    <lineage>
        <taxon>Eukaryota</taxon>
        <taxon>Fungi</taxon>
        <taxon>Dikarya</taxon>
        <taxon>Basidiomycota</taxon>
        <taxon>Agaricomycotina</taxon>
        <taxon>Agaricomycetes</taxon>
        <taxon>Agaricomycetidae</taxon>
        <taxon>Agaricales</taxon>
        <taxon>Agaricales incertae sedis</taxon>
        <taxon>Dendrothele</taxon>
    </lineage>
</organism>
<evidence type="ECO:0000313" key="2">
    <source>
        <dbReference type="Proteomes" id="UP000297245"/>
    </source>
</evidence>
<proteinExistence type="predicted"/>
<reference evidence="1 2" key="1">
    <citation type="journal article" date="2019" name="Nat. Ecol. Evol.">
        <title>Megaphylogeny resolves global patterns of mushroom evolution.</title>
        <authorList>
            <person name="Varga T."/>
            <person name="Krizsan K."/>
            <person name="Foldi C."/>
            <person name="Dima B."/>
            <person name="Sanchez-Garcia M."/>
            <person name="Sanchez-Ramirez S."/>
            <person name="Szollosi G.J."/>
            <person name="Szarkandi J.G."/>
            <person name="Papp V."/>
            <person name="Albert L."/>
            <person name="Andreopoulos W."/>
            <person name="Angelini C."/>
            <person name="Antonin V."/>
            <person name="Barry K.W."/>
            <person name="Bougher N.L."/>
            <person name="Buchanan P."/>
            <person name="Buyck B."/>
            <person name="Bense V."/>
            <person name="Catcheside P."/>
            <person name="Chovatia M."/>
            <person name="Cooper J."/>
            <person name="Damon W."/>
            <person name="Desjardin D."/>
            <person name="Finy P."/>
            <person name="Geml J."/>
            <person name="Haridas S."/>
            <person name="Hughes K."/>
            <person name="Justo A."/>
            <person name="Karasinski D."/>
            <person name="Kautmanova I."/>
            <person name="Kiss B."/>
            <person name="Kocsube S."/>
            <person name="Kotiranta H."/>
            <person name="LaButti K.M."/>
            <person name="Lechner B.E."/>
            <person name="Liimatainen K."/>
            <person name="Lipzen A."/>
            <person name="Lukacs Z."/>
            <person name="Mihaltcheva S."/>
            <person name="Morgado L.N."/>
            <person name="Niskanen T."/>
            <person name="Noordeloos M.E."/>
            <person name="Ohm R.A."/>
            <person name="Ortiz-Santana B."/>
            <person name="Ovrebo C."/>
            <person name="Racz N."/>
            <person name="Riley R."/>
            <person name="Savchenko A."/>
            <person name="Shiryaev A."/>
            <person name="Soop K."/>
            <person name="Spirin V."/>
            <person name="Szebenyi C."/>
            <person name="Tomsovsky M."/>
            <person name="Tulloss R.E."/>
            <person name="Uehling J."/>
            <person name="Grigoriev I.V."/>
            <person name="Vagvolgyi C."/>
            <person name="Papp T."/>
            <person name="Martin F.M."/>
            <person name="Miettinen O."/>
            <person name="Hibbett D.S."/>
            <person name="Nagy L.G."/>
        </authorList>
    </citation>
    <scope>NUCLEOTIDE SEQUENCE [LARGE SCALE GENOMIC DNA]</scope>
    <source>
        <strain evidence="1 2">CBS 962.96</strain>
    </source>
</reference>
<accession>A0A4S8KQT5</accession>
<evidence type="ECO:0000313" key="1">
    <source>
        <dbReference type="EMBL" id="THU77951.1"/>
    </source>
</evidence>
<dbReference type="InterPro" id="IPR032675">
    <property type="entry name" value="LRR_dom_sf"/>
</dbReference>
<dbReference type="AlphaFoldDB" id="A0A4S8KQT5"/>
<sequence>MTSTPCPELPPEIVNLVIDELHDFQHDLEACALVCRSWVPQSRFHLFSTIRLSNRRRLLWEDVSSFLALCDSPYSTIPLARISDLTILVDPSGEIEYKNNPDAYVFDQLLTWQSPHDGKSIADVFGHLKTLTLNWIEWQTLSETARSMLHSAFHTVTELRLQHVVFETGDEFDTGDEFLEFLSSLTGLKELCLDGNVSVRAPGQASTMQSNVFSSHFHTINLKNLSHHSEQVIRAITPCSSLKNLSVHVWGFSNMSADCSMAIEDLLVSAGPSLESFKFCVELARVYEGDVNLDASLQHIHFTKNSNLRKITLDVDDSAYLVPFLERLTKNHYLPSLEKLHIPRLVQLGEMGSTPVDYKHIDGLLRHPYFSALGEFRCTQCVRSRIKEKWYDGQPIEGSWSRKEMESKIEKLKEAMPRLADEGILQVDQKFL</sequence>
<keyword evidence="2" id="KW-1185">Reference proteome</keyword>
<evidence type="ECO:0008006" key="3">
    <source>
        <dbReference type="Google" id="ProtNLM"/>
    </source>
</evidence>
<dbReference type="OrthoDB" id="2788229at2759"/>
<dbReference type="SUPFAM" id="SSF52047">
    <property type="entry name" value="RNI-like"/>
    <property type="match status" value="1"/>
</dbReference>
<protein>
    <recommendedName>
        <fullName evidence="3">F-box domain-containing protein</fullName>
    </recommendedName>
</protein>
<dbReference type="Gene3D" id="3.80.10.10">
    <property type="entry name" value="Ribonuclease Inhibitor"/>
    <property type="match status" value="1"/>
</dbReference>
<gene>
    <name evidence="1" type="ORF">K435DRAFT_738006</name>
</gene>